<dbReference type="Gene3D" id="3.40.190.100">
    <property type="entry name" value="Glycine betaine-binding periplasmic protein, domain 2"/>
    <property type="match status" value="1"/>
</dbReference>
<evidence type="ECO:0000313" key="3">
    <source>
        <dbReference type="Proteomes" id="UP000539985"/>
    </source>
</evidence>
<protein>
    <submittedName>
        <fullName evidence="2">Glycine betaine ABC transporter substrate-binding protein</fullName>
    </submittedName>
</protein>
<organism evidence="2 3">
    <name type="scientific">Pseudomonas gingeri</name>
    <dbReference type="NCBI Taxonomy" id="117681"/>
    <lineage>
        <taxon>Bacteria</taxon>
        <taxon>Pseudomonadati</taxon>
        <taxon>Pseudomonadota</taxon>
        <taxon>Gammaproteobacteria</taxon>
        <taxon>Pseudomonadales</taxon>
        <taxon>Pseudomonadaceae</taxon>
        <taxon>Pseudomonas</taxon>
    </lineage>
</organism>
<dbReference type="Proteomes" id="UP000539985">
    <property type="component" value="Unassembled WGS sequence"/>
</dbReference>
<dbReference type="GO" id="GO:0043190">
    <property type="term" value="C:ATP-binding cassette (ABC) transporter complex"/>
    <property type="evidence" value="ECO:0007669"/>
    <property type="project" value="InterPro"/>
</dbReference>
<gene>
    <name evidence="2" type="ORF">HX882_14680</name>
</gene>
<name>A0A7Y8C2I0_9PSED</name>
<evidence type="ECO:0000313" key="2">
    <source>
        <dbReference type="EMBL" id="NWB97143.1"/>
    </source>
</evidence>
<accession>A0A7Y8C2I0</accession>
<sequence>MNKPIRLGYINLSFHQASAAVVQAILEREGHEVIVSAFAHEEMFRRFGEGEVDFLVSAWLPDSHGAYLNPLADATRKLGVLYQPYCIWGVPDYVPESAVSEITDLLKPDVLARMDRTLQGINPGAGISRFSQTMVQAYGLAQAGYHFQPGSEAACFDGYEQAVSEERWLVVPLWHPQYLHHRYRIRALHEPLGLLGGADDATLLIRRDAEPRLSPQTLAILADLHLGNAVVTRIDHAIRKEGVDSMTAAREWLAEQIRQPSDIKLDKGLV</sequence>
<feature type="domain" description="ABC-type glycine betaine transport system substrate-binding" evidence="1">
    <location>
        <begin position="3"/>
        <end position="255"/>
    </location>
</feature>
<dbReference type="SUPFAM" id="SSF53850">
    <property type="entry name" value="Periplasmic binding protein-like II"/>
    <property type="match status" value="1"/>
</dbReference>
<evidence type="ECO:0000259" key="1">
    <source>
        <dbReference type="Pfam" id="PF04069"/>
    </source>
</evidence>
<dbReference type="RefSeq" id="WP_177102751.1">
    <property type="nucleotide sequence ID" value="NZ_JACAQB010000007.1"/>
</dbReference>
<reference evidence="2 3" key="1">
    <citation type="submission" date="2020-04" db="EMBL/GenBank/DDBJ databases">
        <title>Molecular characterization of pseudomonads from Agaricus bisporus reveal novel blotch 2 pathogens in Western Europe.</title>
        <authorList>
            <person name="Taparia T."/>
            <person name="Krijger M."/>
            <person name="Haynes E."/>
            <person name="Elpinstone J.G."/>
            <person name="Noble R."/>
            <person name="Van Der Wolf J."/>
        </authorList>
    </citation>
    <scope>NUCLEOTIDE SEQUENCE [LARGE SCALE GENOMIC DNA]</scope>
    <source>
        <strain evidence="2 3">H7001</strain>
    </source>
</reference>
<dbReference type="InterPro" id="IPR007210">
    <property type="entry name" value="ABC_Gly_betaine_transp_sub-bd"/>
</dbReference>
<dbReference type="AlphaFoldDB" id="A0A7Y8C2I0"/>
<comment type="caution">
    <text evidence="2">The sequence shown here is derived from an EMBL/GenBank/DDBJ whole genome shotgun (WGS) entry which is preliminary data.</text>
</comment>
<dbReference type="GO" id="GO:0022857">
    <property type="term" value="F:transmembrane transporter activity"/>
    <property type="evidence" value="ECO:0007669"/>
    <property type="project" value="InterPro"/>
</dbReference>
<proteinExistence type="predicted"/>
<dbReference type="Pfam" id="PF04069">
    <property type="entry name" value="OpuAC"/>
    <property type="match status" value="1"/>
</dbReference>
<dbReference type="EMBL" id="JACAQB010000007">
    <property type="protein sequence ID" value="NWB97143.1"/>
    <property type="molecule type" value="Genomic_DNA"/>
</dbReference>
<dbReference type="Gene3D" id="3.10.105.10">
    <property type="entry name" value="Dipeptide-binding Protein, Domain 3"/>
    <property type="match status" value="1"/>
</dbReference>